<evidence type="ECO:0000256" key="1">
    <source>
        <dbReference type="SAM" id="MobiDB-lite"/>
    </source>
</evidence>
<name>A0A8H7AP31_9EURO</name>
<evidence type="ECO:0000256" key="2">
    <source>
        <dbReference type="SAM" id="Phobius"/>
    </source>
</evidence>
<dbReference type="AlphaFoldDB" id="A0A8H7AP31"/>
<feature type="compositionally biased region" description="Low complexity" evidence="1">
    <location>
        <begin position="37"/>
        <end position="46"/>
    </location>
</feature>
<keyword evidence="2" id="KW-0472">Membrane</keyword>
<evidence type="ECO:0000313" key="3">
    <source>
        <dbReference type="EMBL" id="KAF7512820.1"/>
    </source>
</evidence>
<feature type="region of interest" description="Disordered" evidence="1">
    <location>
        <begin position="13"/>
        <end position="56"/>
    </location>
</feature>
<dbReference type="OrthoDB" id="10491041at2759"/>
<proteinExistence type="predicted"/>
<accession>A0A8H7AP31</accession>
<gene>
    <name evidence="3" type="ORF">GJ744_011923</name>
</gene>
<feature type="compositionally biased region" description="Low complexity" evidence="1">
    <location>
        <begin position="13"/>
        <end position="27"/>
    </location>
</feature>
<sequence length="102" mass="11153">MSSLFRSLLFPSYSSRGYSSIPSSATASEEEEEELYRISSSPLDSKPLPPTPRPLSPLRLCLRVILWLVAVMMFFGLGAVVFLGLRAFGRSEGADGGILRRG</sequence>
<feature type="transmembrane region" description="Helical" evidence="2">
    <location>
        <begin position="64"/>
        <end position="85"/>
    </location>
</feature>
<keyword evidence="2" id="KW-1133">Transmembrane helix</keyword>
<reference evidence="3" key="1">
    <citation type="submission" date="2020-02" db="EMBL/GenBank/DDBJ databases">
        <authorList>
            <person name="Palmer J.M."/>
        </authorList>
    </citation>
    <scope>NUCLEOTIDE SEQUENCE</scope>
    <source>
        <strain evidence="3">EPUS1.4</strain>
        <tissue evidence="3">Thallus</tissue>
    </source>
</reference>
<keyword evidence="2" id="KW-0812">Transmembrane</keyword>
<evidence type="ECO:0000313" key="4">
    <source>
        <dbReference type="Proteomes" id="UP000606974"/>
    </source>
</evidence>
<protein>
    <submittedName>
        <fullName evidence="3">Uncharacterized protein</fullName>
    </submittedName>
</protein>
<organism evidence="3 4">
    <name type="scientific">Endocarpon pusillum</name>
    <dbReference type="NCBI Taxonomy" id="364733"/>
    <lineage>
        <taxon>Eukaryota</taxon>
        <taxon>Fungi</taxon>
        <taxon>Dikarya</taxon>
        <taxon>Ascomycota</taxon>
        <taxon>Pezizomycotina</taxon>
        <taxon>Eurotiomycetes</taxon>
        <taxon>Chaetothyriomycetidae</taxon>
        <taxon>Verrucariales</taxon>
        <taxon>Verrucariaceae</taxon>
        <taxon>Endocarpon</taxon>
    </lineage>
</organism>
<keyword evidence="4" id="KW-1185">Reference proteome</keyword>
<dbReference type="EMBL" id="JAACFV010000009">
    <property type="protein sequence ID" value="KAF7512820.1"/>
    <property type="molecule type" value="Genomic_DNA"/>
</dbReference>
<comment type="caution">
    <text evidence="3">The sequence shown here is derived from an EMBL/GenBank/DDBJ whole genome shotgun (WGS) entry which is preliminary data.</text>
</comment>
<dbReference type="Proteomes" id="UP000606974">
    <property type="component" value="Unassembled WGS sequence"/>
</dbReference>